<dbReference type="InterPro" id="IPR036291">
    <property type="entry name" value="NAD(P)-bd_dom_sf"/>
</dbReference>
<dbReference type="PANTHER" id="PTHR43482:SF1">
    <property type="entry name" value="PROTEIN AST1-RELATED"/>
    <property type="match status" value="1"/>
</dbReference>
<keyword evidence="3" id="KW-1185">Reference proteome</keyword>
<name>A0A1G8AGT6_9SPHI</name>
<organism evidence="2 3">
    <name type="scientific">Mucilaginibacter gossypii</name>
    <dbReference type="NCBI Taxonomy" id="551996"/>
    <lineage>
        <taxon>Bacteria</taxon>
        <taxon>Pseudomonadati</taxon>
        <taxon>Bacteroidota</taxon>
        <taxon>Sphingobacteriia</taxon>
        <taxon>Sphingobacteriales</taxon>
        <taxon>Sphingobacteriaceae</taxon>
        <taxon>Mucilaginibacter</taxon>
    </lineage>
</organism>
<evidence type="ECO:0000259" key="1">
    <source>
        <dbReference type="SMART" id="SM00829"/>
    </source>
</evidence>
<evidence type="ECO:0000313" key="3">
    <source>
        <dbReference type="Proteomes" id="UP000199705"/>
    </source>
</evidence>
<dbReference type="InterPro" id="IPR011032">
    <property type="entry name" value="GroES-like_sf"/>
</dbReference>
<evidence type="ECO:0000313" key="2">
    <source>
        <dbReference type="EMBL" id="SDH20194.1"/>
    </source>
</evidence>
<dbReference type="InterPro" id="IPR052585">
    <property type="entry name" value="Lipid_raft_assoc_Zn_ADH"/>
</dbReference>
<proteinExistence type="predicted"/>
<reference evidence="3" key="1">
    <citation type="submission" date="2016-10" db="EMBL/GenBank/DDBJ databases">
        <authorList>
            <person name="Varghese N."/>
            <person name="Submissions S."/>
        </authorList>
    </citation>
    <scope>NUCLEOTIDE SEQUENCE [LARGE SCALE GENOMIC DNA]</scope>
    <source>
        <strain evidence="3">Gh-67</strain>
    </source>
</reference>
<dbReference type="GO" id="GO:0016491">
    <property type="term" value="F:oxidoreductase activity"/>
    <property type="evidence" value="ECO:0007669"/>
    <property type="project" value="InterPro"/>
</dbReference>
<protein>
    <submittedName>
        <fullName evidence="2">NADPH:quinone reductase</fullName>
    </submittedName>
</protein>
<dbReference type="SUPFAM" id="SSF50129">
    <property type="entry name" value="GroES-like"/>
    <property type="match status" value="1"/>
</dbReference>
<sequence length="346" mass="37113">MEELVNTNDHTGRLMKAVRLHEFGGPEVLRYEDAPMPKLKTGEVLVKVFASALNPPDWYLRDGYHSLPPEWQPKGDFPMILGTDISGVVAAVANDVKDFKIGDEVYAMVRFFSIGESKGYAQYVSVPVSDLAIKPASIDHVHTAGAPMSLLTAWQFLVEVGHNHPNPLQPHPHVPVPLKGKTVLVNGAAGGVGHFAVQVAKLHGAKVIAVAAGQHETIVRNLGADEFIDYTQTPADEVVRDIDLVVDTIGGASSGRFLKTLKRGGALFPVYPLGFADYDEAEKLGITVSSVQVRSSGVQLAKLAELLNDGSISVLIDSTFPLSAAREAHERAAKGHIQGKIVLTVA</sequence>
<accession>A0A1G8AGT6</accession>
<dbReference type="RefSeq" id="WP_091168886.1">
    <property type="nucleotide sequence ID" value="NZ_FNCG01000007.1"/>
</dbReference>
<dbReference type="Pfam" id="PF13602">
    <property type="entry name" value="ADH_zinc_N_2"/>
    <property type="match status" value="1"/>
</dbReference>
<dbReference type="SMART" id="SM00829">
    <property type="entry name" value="PKS_ER"/>
    <property type="match status" value="1"/>
</dbReference>
<dbReference type="STRING" id="551996.SAMN05192573_107194"/>
<feature type="domain" description="Enoyl reductase (ER)" evidence="1">
    <location>
        <begin position="24"/>
        <end position="343"/>
    </location>
</feature>
<gene>
    <name evidence="2" type="ORF">SAMN05192573_107194</name>
</gene>
<dbReference type="EMBL" id="FNCG01000007">
    <property type="protein sequence ID" value="SDH20194.1"/>
    <property type="molecule type" value="Genomic_DNA"/>
</dbReference>
<dbReference type="Pfam" id="PF08240">
    <property type="entry name" value="ADH_N"/>
    <property type="match status" value="1"/>
</dbReference>
<dbReference type="GO" id="GO:0008270">
    <property type="term" value="F:zinc ion binding"/>
    <property type="evidence" value="ECO:0007669"/>
    <property type="project" value="InterPro"/>
</dbReference>
<dbReference type="Gene3D" id="3.90.180.10">
    <property type="entry name" value="Medium-chain alcohol dehydrogenases, catalytic domain"/>
    <property type="match status" value="1"/>
</dbReference>
<dbReference type="PROSITE" id="PS01162">
    <property type="entry name" value="QOR_ZETA_CRYSTAL"/>
    <property type="match status" value="1"/>
</dbReference>
<dbReference type="InterPro" id="IPR002364">
    <property type="entry name" value="Quin_OxRdtase/zeta-crystal_CS"/>
</dbReference>
<dbReference type="Gene3D" id="3.40.50.720">
    <property type="entry name" value="NAD(P)-binding Rossmann-like Domain"/>
    <property type="match status" value="1"/>
</dbReference>
<dbReference type="Proteomes" id="UP000199705">
    <property type="component" value="Unassembled WGS sequence"/>
</dbReference>
<dbReference type="SUPFAM" id="SSF51735">
    <property type="entry name" value="NAD(P)-binding Rossmann-fold domains"/>
    <property type="match status" value="1"/>
</dbReference>
<dbReference type="InterPro" id="IPR020843">
    <property type="entry name" value="ER"/>
</dbReference>
<dbReference type="PANTHER" id="PTHR43482">
    <property type="entry name" value="PROTEIN AST1-RELATED"/>
    <property type="match status" value="1"/>
</dbReference>
<dbReference type="InterPro" id="IPR013154">
    <property type="entry name" value="ADH-like_N"/>
</dbReference>
<dbReference type="AlphaFoldDB" id="A0A1G8AGT6"/>
<dbReference type="CDD" id="cd05289">
    <property type="entry name" value="MDR_like_2"/>
    <property type="match status" value="1"/>
</dbReference>